<proteinExistence type="predicted"/>
<dbReference type="AlphaFoldDB" id="A0A164KS77"/>
<dbReference type="Proteomes" id="UP000076512">
    <property type="component" value="Unassembled WGS sequence"/>
</dbReference>
<organism evidence="1 2">
    <name type="scientific">Nocardia terpenica</name>
    <dbReference type="NCBI Taxonomy" id="455432"/>
    <lineage>
        <taxon>Bacteria</taxon>
        <taxon>Bacillati</taxon>
        <taxon>Actinomycetota</taxon>
        <taxon>Actinomycetes</taxon>
        <taxon>Mycobacteriales</taxon>
        <taxon>Nocardiaceae</taxon>
        <taxon>Nocardia</taxon>
    </lineage>
</organism>
<sequence length="73" mass="8116">MEHSDDARGYRAGLGVVECLLDCGTACLDLTELQMCFSGCETAEDTVPNEQLRAGCDSILHHRNRRSRFAEIQ</sequence>
<keyword evidence="2" id="KW-1185">Reference proteome</keyword>
<dbReference type="EMBL" id="LWGR01000012">
    <property type="protein sequence ID" value="KZM71675.1"/>
    <property type="molecule type" value="Genomic_DNA"/>
</dbReference>
<name>A0A164KS77_9NOCA</name>
<comment type="caution">
    <text evidence="1">The sequence shown here is derived from an EMBL/GenBank/DDBJ whole genome shotgun (WGS) entry which is preliminary data.</text>
</comment>
<reference evidence="1 2" key="1">
    <citation type="submission" date="2016-04" db="EMBL/GenBank/DDBJ databases">
        <authorList>
            <person name="Evans L.H."/>
            <person name="Alamgir A."/>
            <person name="Owens N."/>
            <person name="Weber N.D."/>
            <person name="Virtaneva K."/>
            <person name="Barbian K."/>
            <person name="Babar A."/>
            <person name="Rosenke K."/>
        </authorList>
    </citation>
    <scope>NUCLEOTIDE SEQUENCE [LARGE SCALE GENOMIC DNA]</scope>
    <source>
        <strain evidence="1 2">IFM 0406</strain>
    </source>
</reference>
<gene>
    <name evidence="1" type="ORF">AWN90_02855</name>
</gene>
<accession>A0A164KS77</accession>
<protein>
    <submittedName>
        <fullName evidence="1">Uncharacterized protein</fullName>
    </submittedName>
</protein>
<evidence type="ECO:0000313" key="1">
    <source>
        <dbReference type="EMBL" id="KZM71675.1"/>
    </source>
</evidence>
<evidence type="ECO:0000313" key="2">
    <source>
        <dbReference type="Proteomes" id="UP000076512"/>
    </source>
</evidence>